<keyword evidence="2" id="KW-0812">Transmembrane</keyword>
<dbReference type="EMBL" id="JAGKQM010000001">
    <property type="protein sequence ID" value="KAH0940429.1"/>
    <property type="molecule type" value="Genomic_DNA"/>
</dbReference>
<comment type="catalytic activity">
    <reaction evidence="1">
        <text>glutathione + H2O = L-cysteinylglycine + L-glutamate</text>
        <dbReference type="Rhea" id="RHEA:28807"/>
        <dbReference type="ChEBI" id="CHEBI:15377"/>
        <dbReference type="ChEBI" id="CHEBI:29985"/>
        <dbReference type="ChEBI" id="CHEBI:57925"/>
        <dbReference type="ChEBI" id="CHEBI:61694"/>
        <dbReference type="EC" id="3.4.19.13"/>
    </reaction>
</comment>
<dbReference type="PANTHER" id="PTHR11686">
    <property type="entry name" value="GAMMA GLUTAMYL TRANSPEPTIDASE"/>
    <property type="match status" value="1"/>
</dbReference>
<keyword evidence="2" id="KW-0472">Membrane</keyword>
<accession>A0ABQ8EFG5</accession>
<comment type="function">
    <text evidence="1">Cleaves the gamma-glutamyl peptide bond of glutathione and glutathione conjugates.</text>
</comment>
<keyword evidence="3" id="KW-0732">Signal</keyword>
<keyword evidence="1" id="KW-0012">Acyltransferase</keyword>
<dbReference type="InterPro" id="IPR000101">
    <property type="entry name" value="GGT_peptidase"/>
</dbReference>
<comment type="pathway">
    <text evidence="1">Sulfur metabolism; glutathione metabolism.</text>
</comment>
<feature type="signal peptide" evidence="3">
    <location>
        <begin position="1"/>
        <end position="22"/>
    </location>
</feature>
<sequence>MSLVRTALIALFLVAFLQNAAAQKRPQSIVKPRGAVATDDGRCSEIGMSALQQGGNAIDASVAAALCLGVVSPASSGIGGGAFIVVKIAGGEAIAYDSRETAPLRATENMYGSNPDLKKKGILSAGVPGELAGLYTAWKQHGKLPWKQLVTPAEKLAEGGFRISKYLYMQLNATRADVLADKGLSELYVSNGQFKKPGTIIHNRKLAFTLKQIAENGEKAFYNGTVGVNLASDISKAGGIITLKDLQSYRVKVRKPLSANILGYELLGMPPPSSGGAAMMLVLNILSQYGIPSGVSGSLGVHRLIEALKHAFAVRMNLADPDFVDVTKVVSDMLSPEFAKDLKTKINDDKTFDPKYYGGMWNQINHHGTCHFSIIDSERNAVSMTSSVNGYFGAVMLSPSTGIVLNNQMDDFTIPAKSSGDLNVPPPAPASFIRPGKRPLSSMSPTIVLKDGKVKAVVGASGGANIIAATTEVFLNHFFLNMDPLSSVLAPRIYHQLIPNKISFENLTTVFGDHFEIPKETRVVLEKKGHVLTPMTGATIVQFIVQESDGNVGGMSKLLAVSDPRKGGSNYSLNLYLHDESWIIPASSVRNLWFDLILVLIAAMPLVRTALIALFLVAFLQNAAAQKRPQSIVKSRGAVATDDGRCSVIGMSVLRQGGNAIDASVAAALCLGVVSPASSGIGGGAFTVVKIAGGKAIAYDSRETAPLGATEDMYGANPNFKKKGALSAGVPGEVAGLFTAWKQHGKLPWKQLVTPAEKLAEGFRVSKYLYMQMNATRVDILADKGLSELFVSNGELKKPGTIIHNTKLAFTLKQIGEYGPKAFYNGTVGVNLARDIRKAGGVITLKDLQSYRVKVTKPLSANILGYELLGMPPPSSGGAAMMLVLNILSQYGIPSGVSGSLGVHRLIEALKHAFSVRMNLADPDFVDVTKVVSDMLSPEFAKDLKKKINDDKTFDPKYYGGMWNQIDDHGTSHLSIIDRERNAVSMTSTINGYFGAVMLSPTTGIVLNNEMDDFSVPAKSSGDLNVPPPAPANFIRPGKRPLSSMSPTIVLKDGKVKAAVGASGGANIIAGTIEVFLNHFFLNMDPLSSVLAPRIYHQLIPNRASFENWTTVFNDHFEVPKETRVVLEKKGHVLTPTAGGTIAQFIVQESDGNAGGMSKLVAVSDPRKGGFPSGY</sequence>
<comment type="caution">
    <text evidence="4">The sequence shown here is derived from an EMBL/GenBank/DDBJ whole genome shotgun (WGS) entry which is preliminary data.</text>
</comment>
<feature type="transmembrane region" description="Helical" evidence="2">
    <location>
        <begin position="592"/>
        <end position="620"/>
    </location>
</feature>
<dbReference type="Gene3D" id="3.60.20.40">
    <property type="match status" value="2"/>
</dbReference>
<dbReference type="PANTHER" id="PTHR11686:SF34">
    <property type="entry name" value="GLUTATHIONE HYDROLASE 1-RELATED"/>
    <property type="match status" value="1"/>
</dbReference>
<evidence type="ECO:0000256" key="1">
    <source>
        <dbReference type="RuleBase" id="RU368068"/>
    </source>
</evidence>
<dbReference type="InterPro" id="IPR043137">
    <property type="entry name" value="GGT_ssub_C"/>
</dbReference>
<evidence type="ECO:0000313" key="4">
    <source>
        <dbReference type="EMBL" id="KAH0940429.1"/>
    </source>
</evidence>
<organism evidence="4 5">
    <name type="scientific">Brassica napus</name>
    <name type="common">Rape</name>
    <dbReference type="NCBI Taxonomy" id="3708"/>
    <lineage>
        <taxon>Eukaryota</taxon>
        <taxon>Viridiplantae</taxon>
        <taxon>Streptophyta</taxon>
        <taxon>Embryophyta</taxon>
        <taxon>Tracheophyta</taxon>
        <taxon>Spermatophyta</taxon>
        <taxon>Magnoliopsida</taxon>
        <taxon>eudicotyledons</taxon>
        <taxon>Gunneridae</taxon>
        <taxon>Pentapetalae</taxon>
        <taxon>rosids</taxon>
        <taxon>malvids</taxon>
        <taxon>Brassicales</taxon>
        <taxon>Brassicaceae</taxon>
        <taxon>Brassiceae</taxon>
        <taxon>Brassica</taxon>
    </lineage>
</organism>
<dbReference type="SUPFAM" id="SSF56235">
    <property type="entry name" value="N-terminal nucleophile aminohydrolases (Ntn hydrolases)"/>
    <property type="match status" value="2"/>
</dbReference>
<dbReference type="PRINTS" id="PR01210">
    <property type="entry name" value="GGTRANSPTASE"/>
</dbReference>
<keyword evidence="1" id="KW-0378">Hydrolase</keyword>
<evidence type="ECO:0000256" key="2">
    <source>
        <dbReference type="SAM" id="Phobius"/>
    </source>
</evidence>
<proteinExistence type="predicted"/>
<keyword evidence="1" id="KW-0808">Transferase</keyword>
<evidence type="ECO:0000313" key="5">
    <source>
        <dbReference type="Proteomes" id="UP000824890"/>
    </source>
</evidence>
<dbReference type="EC" id="3.4.19.13" evidence="1"/>
<dbReference type="Pfam" id="PF01019">
    <property type="entry name" value="G_glu_transpept"/>
    <property type="match status" value="2"/>
</dbReference>
<feature type="chain" id="PRO_5046851461" description="Glutathione hydrolase" evidence="3">
    <location>
        <begin position="23"/>
        <end position="1175"/>
    </location>
</feature>
<dbReference type="InterPro" id="IPR029055">
    <property type="entry name" value="Ntn_hydrolases_N"/>
</dbReference>
<dbReference type="InterPro" id="IPR043138">
    <property type="entry name" value="GGT_lsub"/>
</dbReference>
<evidence type="ECO:0000256" key="3">
    <source>
        <dbReference type="SAM" id="SignalP"/>
    </source>
</evidence>
<keyword evidence="2" id="KW-1133">Transmembrane helix</keyword>
<dbReference type="EC" id="2.3.2.2" evidence="1"/>
<protein>
    <recommendedName>
        <fullName evidence="1">Glutathione hydrolase</fullName>
        <ecNumber evidence="1">2.3.2.2</ecNumber>
        <ecNumber evidence="1">3.4.19.13</ecNumber>
    </recommendedName>
    <alternativeName>
        <fullName evidence="1">Gamma-glutamyltransferase</fullName>
    </alternativeName>
    <alternativeName>
        <fullName evidence="1">Gamma-glutamyltranspeptidase</fullName>
    </alternativeName>
</protein>
<keyword evidence="5" id="KW-1185">Reference proteome</keyword>
<dbReference type="Proteomes" id="UP000824890">
    <property type="component" value="Unassembled WGS sequence"/>
</dbReference>
<dbReference type="Gene3D" id="1.10.246.130">
    <property type="match status" value="2"/>
</dbReference>
<gene>
    <name evidence="4" type="ORF">HID58_000066</name>
</gene>
<comment type="catalytic activity">
    <reaction evidence="1">
        <text>an S-substituted glutathione + H2O = an S-substituted L-cysteinylglycine + L-glutamate</text>
        <dbReference type="Rhea" id="RHEA:59468"/>
        <dbReference type="ChEBI" id="CHEBI:15377"/>
        <dbReference type="ChEBI" id="CHEBI:29985"/>
        <dbReference type="ChEBI" id="CHEBI:90779"/>
        <dbReference type="ChEBI" id="CHEBI:143103"/>
        <dbReference type="EC" id="3.4.19.13"/>
    </reaction>
</comment>
<reference evidence="4 5" key="1">
    <citation type="submission" date="2021-05" db="EMBL/GenBank/DDBJ databases">
        <title>Genome Assembly of Synthetic Allotetraploid Brassica napus Reveals Homoeologous Exchanges between Subgenomes.</title>
        <authorList>
            <person name="Davis J.T."/>
        </authorList>
    </citation>
    <scope>NUCLEOTIDE SEQUENCE [LARGE SCALE GENOMIC DNA]</scope>
    <source>
        <strain evidence="5">cv. Da-Ae</strain>
        <tissue evidence="4">Seedling</tissue>
    </source>
</reference>
<dbReference type="NCBIfam" id="TIGR00066">
    <property type="entry name" value="g_glut_trans"/>
    <property type="match status" value="2"/>
</dbReference>
<comment type="catalytic activity">
    <reaction evidence="1">
        <text>an N-terminal (5-L-glutamyl)-[peptide] + an alpha-amino acid = 5-L-glutamyl amino acid + an N-terminal L-alpha-aminoacyl-[peptide]</text>
        <dbReference type="Rhea" id="RHEA:23904"/>
        <dbReference type="Rhea" id="RHEA-COMP:9780"/>
        <dbReference type="Rhea" id="RHEA-COMP:9795"/>
        <dbReference type="ChEBI" id="CHEBI:77644"/>
        <dbReference type="ChEBI" id="CHEBI:78597"/>
        <dbReference type="ChEBI" id="CHEBI:78599"/>
        <dbReference type="ChEBI" id="CHEBI:78608"/>
        <dbReference type="EC" id="2.3.2.2"/>
    </reaction>
</comment>
<name>A0ABQ8EFG5_BRANA</name>